<keyword evidence="2" id="KW-1185">Reference proteome</keyword>
<comment type="caution">
    <text evidence="1">The sequence shown here is derived from an EMBL/GenBank/DDBJ whole genome shotgun (WGS) entry which is preliminary data.</text>
</comment>
<dbReference type="PANTHER" id="PTHR35099:SF10">
    <property type="entry name" value="BZIP DOMAIN-CONTAINING PROTEIN"/>
    <property type="match status" value="1"/>
</dbReference>
<evidence type="ECO:0000313" key="1">
    <source>
        <dbReference type="EMBL" id="KAK7317310.1"/>
    </source>
</evidence>
<organism evidence="1 2">
    <name type="scientific">Clitoria ternatea</name>
    <name type="common">Butterfly pea</name>
    <dbReference type="NCBI Taxonomy" id="43366"/>
    <lineage>
        <taxon>Eukaryota</taxon>
        <taxon>Viridiplantae</taxon>
        <taxon>Streptophyta</taxon>
        <taxon>Embryophyta</taxon>
        <taxon>Tracheophyta</taxon>
        <taxon>Spermatophyta</taxon>
        <taxon>Magnoliopsida</taxon>
        <taxon>eudicotyledons</taxon>
        <taxon>Gunneridae</taxon>
        <taxon>Pentapetalae</taxon>
        <taxon>rosids</taxon>
        <taxon>fabids</taxon>
        <taxon>Fabales</taxon>
        <taxon>Fabaceae</taxon>
        <taxon>Papilionoideae</taxon>
        <taxon>50 kb inversion clade</taxon>
        <taxon>NPAAA clade</taxon>
        <taxon>indigoferoid/millettioid clade</taxon>
        <taxon>Phaseoleae</taxon>
        <taxon>Clitoria</taxon>
    </lineage>
</organism>
<proteinExistence type="predicted"/>
<sequence>MCDFKDRWFDMAMADDTIVVNFLLRIRQPSFFNFQWTVHKRRTRRCRKTKPSRATASLTTPLSWTVATSVDGYEGCTRSTRQIHDLRSKVQFRSFFFLLKIPVLVSG</sequence>
<dbReference type="Proteomes" id="UP001359559">
    <property type="component" value="Unassembled WGS sequence"/>
</dbReference>
<dbReference type="AlphaFoldDB" id="A0AAN9KGR6"/>
<dbReference type="EMBL" id="JAYKXN010000001">
    <property type="protein sequence ID" value="KAK7317310.1"/>
    <property type="molecule type" value="Genomic_DNA"/>
</dbReference>
<evidence type="ECO:0000313" key="2">
    <source>
        <dbReference type="Proteomes" id="UP001359559"/>
    </source>
</evidence>
<protein>
    <submittedName>
        <fullName evidence="1">Uncharacterized protein</fullName>
    </submittedName>
</protein>
<dbReference type="PANTHER" id="PTHR35099">
    <property type="entry name" value="OS02G0182700 PROTEIN"/>
    <property type="match status" value="1"/>
</dbReference>
<reference evidence="1 2" key="1">
    <citation type="submission" date="2024-01" db="EMBL/GenBank/DDBJ databases">
        <title>The genomes of 5 underutilized Papilionoideae crops provide insights into root nodulation and disease resistance.</title>
        <authorList>
            <person name="Yuan L."/>
        </authorList>
    </citation>
    <scope>NUCLEOTIDE SEQUENCE [LARGE SCALE GENOMIC DNA]</scope>
    <source>
        <strain evidence="1">LY-2023</strain>
        <tissue evidence="1">Leaf</tissue>
    </source>
</reference>
<name>A0AAN9KGR6_CLITE</name>
<accession>A0AAN9KGR6</accession>
<gene>
    <name evidence="1" type="ORF">RJT34_01423</name>
</gene>